<evidence type="ECO:0000313" key="6">
    <source>
        <dbReference type="EMBL" id="OAS18721.1"/>
    </source>
</evidence>
<proteinExistence type="inferred from homology"/>
<evidence type="ECO:0000256" key="1">
    <source>
        <dbReference type="ARBA" id="ARBA00008520"/>
    </source>
</evidence>
<dbReference type="GO" id="GO:1901982">
    <property type="term" value="F:maltose binding"/>
    <property type="evidence" value="ECO:0007669"/>
    <property type="project" value="TreeGrafter"/>
</dbReference>
<organism evidence="6 7">
    <name type="scientific">Paenibacillus oryzisoli</name>
    <dbReference type="NCBI Taxonomy" id="1850517"/>
    <lineage>
        <taxon>Bacteria</taxon>
        <taxon>Bacillati</taxon>
        <taxon>Bacillota</taxon>
        <taxon>Bacilli</taxon>
        <taxon>Bacillales</taxon>
        <taxon>Paenibacillaceae</taxon>
        <taxon>Paenibacillus</taxon>
    </lineage>
</organism>
<reference evidence="6 7" key="1">
    <citation type="submission" date="2016-05" db="EMBL/GenBank/DDBJ databases">
        <title>Paenibacillus sp. 1ZS3-15 nov., isolated from the rhizosphere soil.</title>
        <authorList>
            <person name="Zhang X.X."/>
            <person name="Zhang J."/>
        </authorList>
    </citation>
    <scope>NUCLEOTIDE SEQUENCE [LARGE SCALE GENOMIC DNA]</scope>
    <source>
        <strain evidence="6 7">1ZS3-15</strain>
    </source>
</reference>
<dbReference type="PANTHER" id="PTHR30061:SF50">
    <property type="entry name" value="MALTOSE_MALTODEXTRIN-BINDING PERIPLASMIC PROTEIN"/>
    <property type="match status" value="1"/>
</dbReference>
<name>A0A198ACD7_9BACL</name>
<dbReference type="AlphaFoldDB" id="A0A198ACD7"/>
<accession>A0A198ACD7</accession>
<dbReference type="OrthoDB" id="2513152at2"/>
<dbReference type="EMBL" id="LYPB01000063">
    <property type="protein sequence ID" value="OAS18721.1"/>
    <property type="molecule type" value="Genomic_DNA"/>
</dbReference>
<comment type="caution">
    <text evidence="6">The sequence shown here is derived from an EMBL/GenBank/DDBJ whole genome shotgun (WGS) entry which is preliminary data.</text>
</comment>
<keyword evidence="2" id="KW-0813">Transport</keyword>
<protein>
    <recommendedName>
        <fullName evidence="8">ABC transporter substrate-binding protein</fullName>
    </recommendedName>
</protein>
<feature type="chain" id="PRO_5038903013" description="ABC transporter substrate-binding protein" evidence="5">
    <location>
        <begin position="23"/>
        <end position="499"/>
    </location>
</feature>
<dbReference type="GO" id="GO:0055052">
    <property type="term" value="C:ATP-binding cassette (ABC) transporter complex, substrate-binding subunit-containing"/>
    <property type="evidence" value="ECO:0007669"/>
    <property type="project" value="TreeGrafter"/>
</dbReference>
<keyword evidence="7" id="KW-1185">Reference proteome</keyword>
<dbReference type="GO" id="GO:0042956">
    <property type="term" value="P:maltodextrin transmembrane transport"/>
    <property type="evidence" value="ECO:0007669"/>
    <property type="project" value="TreeGrafter"/>
</dbReference>
<feature type="signal peptide" evidence="5">
    <location>
        <begin position="1"/>
        <end position="22"/>
    </location>
</feature>
<gene>
    <name evidence="6" type="ORF">A8708_29340</name>
</gene>
<comment type="similarity">
    <text evidence="1">Belongs to the bacterial solute-binding protein 1 family.</text>
</comment>
<dbReference type="STRING" id="1850517.A8708_29340"/>
<dbReference type="InterPro" id="IPR006059">
    <property type="entry name" value="SBP"/>
</dbReference>
<evidence type="ECO:0000313" key="7">
    <source>
        <dbReference type="Proteomes" id="UP000078454"/>
    </source>
</evidence>
<dbReference type="PROSITE" id="PS51257">
    <property type="entry name" value="PROKAR_LIPOPROTEIN"/>
    <property type="match status" value="1"/>
</dbReference>
<dbReference type="Gene3D" id="3.40.190.10">
    <property type="entry name" value="Periplasmic binding protein-like II"/>
    <property type="match status" value="2"/>
</dbReference>
<dbReference type="PANTHER" id="PTHR30061">
    <property type="entry name" value="MALTOSE-BINDING PERIPLASMIC PROTEIN"/>
    <property type="match status" value="1"/>
</dbReference>
<evidence type="ECO:0000256" key="2">
    <source>
        <dbReference type="ARBA" id="ARBA00022448"/>
    </source>
</evidence>
<feature type="region of interest" description="Disordered" evidence="4">
    <location>
        <begin position="28"/>
        <end position="56"/>
    </location>
</feature>
<dbReference type="RefSeq" id="WP_068664232.1">
    <property type="nucleotide sequence ID" value="NZ_LYPB01000063.1"/>
</dbReference>
<dbReference type="Proteomes" id="UP000078454">
    <property type="component" value="Unassembled WGS sequence"/>
</dbReference>
<sequence>MKNNKVVKTWGLSLTMVLAVSAILSGCSSSDNTSGTSSPSAGSGSSSSSSPATPAGPAKVSMLNVYFSNTAPKPDGPVVKETERIANAKLDITYVPFNVYNEKLNVTMTSGEMPQAIMVENPFITSVLNGIRSGMFWDLTPYLNEFPNLKKYDPAILNNLAIDGKYYVIPRPRPLVRVGTVIRKDWLDNVGLTEPKTMDEFYNMLKAFKEKDPDKNGVNDTYGLMLYENGIPADIFAWFGTPNNWTVDKSGNFTKDIETKEYREALTFVRKLYNEDLINKNFAIVVRNEGRKDLYNNKVGVTIESIDAVVPFYYLQMADTKNKYTMTVSPPINGKSYATAGHFGGALIPKTSVKTEKELREVLRYFNTENSDEAKAEFVRISQENDKKPAAEQFNADDLKNLITTDALVYPTGTSDTDVMIKKGMIELAGASVQDPSMGLISPTQTEKESQLKTLLTDARTQYIMGKIDDAGFDAAVQQWKKIGGDQVAKELSELYKKK</sequence>
<evidence type="ECO:0000256" key="5">
    <source>
        <dbReference type="SAM" id="SignalP"/>
    </source>
</evidence>
<keyword evidence="3 5" id="KW-0732">Signal</keyword>
<evidence type="ECO:0000256" key="4">
    <source>
        <dbReference type="SAM" id="MobiDB-lite"/>
    </source>
</evidence>
<dbReference type="Pfam" id="PF13416">
    <property type="entry name" value="SBP_bac_8"/>
    <property type="match status" value="1"/>
</dbReference>
<dbReference type="SUPFAM" id="SSF53850">
    <property type="entry name" value="Periplasmic binding protein-like II"/>
    <property type="match status" value="1"/>
</dbReference>
<dbReference type="GO" id="GO:0015768">
    <property type="term" value="P:maltose transport"/>
    <property type="evidence" value="ECO:0007669"/>
    <property type="project" value="TreeGrafter"/>
</dbReference>
<evidence type="ECO:0000256" key="3">
    <source>
        <dbReference type="ARBA" id="ARBA00022729"/>
    </source>
</evidence>
<evidence type="ECO:0008006" key="8">
    <source>
        <dbReference type="Google" id="ProtNLM"/>
    </source>
</evidence>